<proteinExistence type="predicted"/>
<dbReference type="InterPro" id="IPR027417">
    <property type="entry name" value="P-loop_NTPase"/>
</dbReference>
<dbReference type="Pfam" id="PF06414">
    <property type="entry name" value="Zeta_toxin"/>
    <property type="match status" value="1"/>
</dbReference>
<reference evidence="4 5" key="1">
    <citation type="journal article" date="2014" name="Mol. Biol. Evol.">
        <title>Massive expansion of Ubiquitination-related gene families within the Chlamydiae.</title>
        <authorList>
            <person name="Domman D."/>
            <person name="Collingro A."/>
            <person name="Lagkouvardos I."/>
            <person name="Gehre L."/>
            <person name="Weinmaier T."/>
            <person name="Rattei T."/>
            <person name="Subtil A."/>
            <person name="Horn M."/>
        </authorList>
    </citation>
    <scope>NUCLEOTIDE SEQUENCE [LARGE SCALE GENOMIC DNA]</scope>
    <source>
        <strain evidence="4 5">OEW1</strain>
    </source>
</reference>
<name>A0A0C1EDZ8_9BACT</name>
<evidence type="ECO:0000259" key="3">
    <source>
        <dbReference type="Pfam" id="PF06414"/>
    </source>
</evidence>
<dbReference type="Gene3D" id="3.40.50.300">
    <property type="entry name" value="P-loop containing nucleotide triphosphate hydrolases"/>
    <property type="match status" value="1"/>
</dbReference>
<evidence type="ECO:0000256" key="1">
    <source>
        <dbReference type="ARBA" id="ARBA00022741"/>
    </source>
</evidence>
<accession>A0A0C1EDZ8</accession>
<dbReference type="GO" id="GO:0005524">
    <property type="term" value="F:ATP binding"/>
    <property type="evidence" value="ECO:0007669"/>
    <property type="project" value="UniProtKB-KW"/>
</dbReference>
<evidence type="ECO:0000313" key="5">
    <source>
        <dbReference type="Proteomes" id="UP000031307"/>
    </source>
</evidence>
<evidence type="ECO:0000256" key="2">
    <source>
        <dbReference type="ARBA" id="ARBA00022840"/>
    </source>
</evidence>
<sequence>MLGSFSFDACDLNLIYPTETGYEYSLPKNILESFLSGKAFDHSEEYSKEESRNLRDDINALYQKILSENPENESLAIITAGSPGAGKTTKLRQDLEEKRTLGKNYAYICPDDVCLQSQTKTYLADIETCDKSFSSRQKVYNKWRPGSNAAAHLILANLIREKYAFYFGTTCSSPATGKFFEFLKKQGYKIKIMHISASDDVRWGSINEREREFVQTTENDVKEKGLLVPQRIQDTFLKYADEIDFYYRDSVKENALLGARWFRNESESEKVGTLHIDIVNSSAYEKIRVIHNEAIKILEKPDLSWEKSVENLSKLITF</sequence>
<dbReference type="InterPro" id="IPR010488">
    <property type="entry name" value="Zeta_toxin_domain"/>
</dbReference>
<protein>
    <recommendedName>
        <fullName evidence="3">Zeta toxin domain-containing protein</fullName>
    </recommendedName>
</protein>
<dbReference type="GO" id="GO:0016301">
    <property type="term" value="F:kinase activity"/>
    <property type="evidence" value="ECO:0007669"/>
    <property type="project" value="InterPro"/>
</dbReference>
<dbReference type="Proteomes" id="UP000031307">
    <property type="component" value="Unassembled WGS sequence"/>
</dbReference>
<dbReference type="EMBL" id="JSAM01000026">
    <property type="protein sequence ID" value="KIA78323.1"/>
    <property type="molecule type" value="Genomic_DNA"/>
</dbReference>
<dbReference type="AlphaFoldDB" id="A0A0C1EDZ8"/>
<keyword evidence="1" id="KW-0547">Nucleotide-binding</keyword>
<organism evidence="4 5">
    <name type="scientific">Parachlamydia acanthamoebae</name>
    <dbReference type="NCBI Taxonomy" id="83552"/>
    <lineage>
        <taxon>Bacteria</taxon>
        <taxon>Pseudomonadati</taxon>
        <taxon>Chlamydiota</taxon>
        <taxon>Chlamydiia</taxon>
        <taxon>Parachlamydiales</taxon>
        <taxon>Parachlamydiaceae</taxon>
        <taxon>Parachlamydia</taxon>
    </lineage>
</organism>
<evidence type="ECO:0000313" key="4">
    <source>
        <dbReference type="EMBL" id="KIA78323.1"/>
    </source>
</evidence>
<gene>
    <name evidence="4" type="ORF">DB43_EF00050</name>
</gene>
<comment type="caution">
    <text evidence="4">The sequence shown here is derived from an EMBL/GenBank/DDBJ whole genome shotgun (WGS) entry which is preliminary data.</text>
</comment>
<dbReference type="PATRIC" id="fig|83552.4.peg.443"/>
<keyword evidence="2" id="KW-0067">ATP-binding</keyword>
<dbReference type="RefSeq" id="WP_013924690.1">
    <property type="nucleotide sequence ID" value="NZ_JSAM01000026.1"/>
</dbReference>
<feature type="domain" description="Zeta toxin" evidence="3">
    <location>
        <begin position="71"/>
        <end position="231"/>
    </location>
</feature>